<dbReference type="OrthoDB" id="9043291at2759"/>
<sequence>MGGCLRLLVGLGALLLLLLLLLALFPQGGSTAPIPKHTYENVEQLQISVHPTATAQISAMTSERLQEQKKKEEKTLQDLVGLIEYIEKNIPTEKPSPPVTVDTVWKKLKSTNGGGETEVSKITDFPNEITTEFLKSRSDASVSVILHSDTTAIEKTTLEDYQSETSASVLYTDFPASQKQLASDTTTAVKTKSFDQLTNGALSSLVESLKNVKKIHETLHKSMNKLWHEINNKKNPEDHLRKPVGADILDMIDMLIKIFKNTPSAVKNDPAFHKFIEKAESFLKYALGMTGEAEKKLMHSKEKEEEKKVELETNLSQSTIQPVSEGTIQATLPSESLEKKAEEQKETGKLKSLINLFYGFSPHLLVADKNSPPQKPAEDITERAMAVFNAIKNIFCGSPGTRTKKMLKRLLKEDMKHDWKTKKEKIIS</sequence>
<feature type="chain" id="PRO_5040442701" description="Sperm equatorial segment protein 1" evidence="2">
    <location>
        <begin position="32"/>
        <end position="428"/>
    </location>
</feature>
<evidence type="ECO:0000256" key="2">
    <source>
        <dbReference type="SAM" id="SignalP"/>
    </source>
</evidence>
<proteinExistence type="predicted"/>
<dbReference type="AlphaFoldDB" id="A0A9Q1AUF9"/>
<reference evidence="3" key="1">
    <citation type="journal article" date="2023" name="DNA Res.">
        <title>Chromosome-level genome assembly of Phrynocephalus forsythii using third-generation DNA sequencing and Hi-C analysis.</title>
        <authorList>
            <person name="Qi Y."/>
            <person name="Zhao W."/>
            <person name="Zhao Y."/>
            <person name="Niu C."/>
            <person name="Cao S."/>
            <person name="Zhang Y."/>
        </authorList>
    </citation>
    <scope>NUCLEOTIDE SEQUENCE</scope>
    <source>
        <tissue evidence="3">Muscle</tissue>
    </source>
</reference>
<feature type="compositionally biased region" description="Basic and acidic residues" evidence="1">
    <location>
        <begin position="299"/>
        <end position="311"/>
    </location>
</feature>
<evidence type="ECO:0000313" key="3">
    <source>
        <dbReference type="EMBL" id="KAJ7311193.1"/>
    </source>
</evidence>
<dbReference type="Proteomes" id="UP001142489">
    <property type="component" value="Unassembled WGS sequence"/>
</dbReference>
<accession>A0A9Q1AUF9</accession>
<name>A0A9Q1AUF9_9SAUR</name>
<protein>
    <recommendedName>
        <fullName evidence="5">Sperm equatorial segment protein 1</fullName>
    </recommendedName>
</protein>
<keyword evidence="2" id="KW-0732">Signal</keyword>
<dbReference type="EMBL" id="JAPFRF010000014">
    <property type="protein sequence ID" value="KAJ7311193.1"/>
    <property type="molecule type" value="Genomic_DNA"/>
</dbReference>
<feature type="region of interest" description="Disordered" evidence="1">
    <location>
        <begin position="299"/>
        <end position="319"/>
    </location>
</feature>
<evidence type="ECO:0008006" key="5">
    <source>
        <dbReference type="Google" id="ProtNLM"/>
    </source>
</evidence>
<evidence type="ECO:0000256" key="1">
    <source>
        <dbReference type="SAM" id="MobiDB-lite"/>
    </source>
</evidence>
<keyword evidence="4" id="KW-1185">Reference proteome</keyword>
<gene>
    <name evidence="3" type="ORF">JRQ81_006803</name>
</gene>
<evidence type="ECO:0000313" key="4">
    <source>
        <dbReference type="Proteomes" id="UP001142489"/>
    </source>
</evidence>
<feature type="signal peptide" evidence="2">
    <location>
        <begin position="1"/>
        <end position="31"/>
    </location>
</feature>
<organism evidence="3 4">
    <name type="scientific">Phrynocephalus forsythii</name>
    <dbReference type="NCBI Taxonomy" id="171643"/>
    <lineage>
        <taxon>Eukaryota</taxon>
        <taxon>Metazoa</taxon>
        <taxon>Chordata</taxon>
        <taxon>Craniata</taxon>
        <taxon>Vertebrata</taxon>
        <taxon>Euteleostomi</taxon>
        <taxon>Lepidosauria</taxon>
        <taxon>Squamata</taxon>
        <taxon>Bifurcata</taxon>
        <taxon>Unidentata</taxon>
        <taxon>Episquamata</taxon>
        <taxon>Toxicofera</taxon>
        <taxon>Iguania</taxon>
        <taxon>Acrodonta</taxon>
        <taxon>Agamidae</taxon>
        <taxon>Agaminae</taxon>
        <taxon>Phrynocephalus</taxon>
    </lineage>
</organism>
<comment type="caution">
    <text evidence="3">The sequence shown here is derived from an EMBL/GenBank/DDBJ whole genome shotgun (WGS) entry which is preliminary data.</text>
</comment>